<sequence length="219" mass="22213">MARSSSRSDSAPPRPAPRLYVLVPALADPAGIAAQAEALRQAAQEVDIAAVLLRPGDGAAAQALAPLIEACQAIGAAGLVDGNAALVAPLGADGAHFDEAAALKGAAPSLRPDGIAGAGGLRSKHDAMTAAENGADYVMFGEPDAEGRRPPFEATLERTEWWAQLFEPPCVGYARTLDEVAALVAAGADFVAVDTLVFDAPREGARALAERLVPAGDAS</sequence>
<dbReference type="InterPro" id="IPR013785">
    <property type="entry name" value="Aldolase_TIM"/>
</dbReference>
<dbReference type="Pfam" id="PF02581">
    <property type="entry name" value="TMP-TENI"/>
    <property type="match status" value="1"/>
</dbReference>
<dbReference type="CDD" id="cd00564">
    <property type="entry name" value="TMP_TenI"/>
    <property type="match status" value="1"/>
</dbReference>
<name>A0A1G4TVT3_9HYPH</name>
<organism evidence="2 3">
    <name type="scientific">Ancylobacter rudongensis</name>
    <dbReference type="NCBI Taxonomy" id="177413"/>
    <lineage>
        <taxon>Bacteria</taxon>
        <taxon>Pseudomonadati</taxon>
        <taxon>Pseudomonadota</taxon>
        <taxon>Alphaproteobacteria</taxon>
        <taxon>Hyphomicrobiales</taxon>
        <taxon>Xanthobacteraceae</taxon>
        <taxon>Ancylobacter</taxon>
    </lineage>
</organism>
<keyword evidence="3" id="KW-1185">Reference proteome</keyword>
<dbReference type="Proteomes" id="UP000198889">
    <property type="component" value="Unassembled WGS sequence"/>
</dbReference>
<accession>A0A1G4TVT3</accession>
<feature type="domain" description="Thiamine phosphate synthase/TenI" evidence="1">
    <location>
        <begin position="33"/>
        <end position="193"/>
    </location>
</feature>
<dbReference type="RefSeq" id="WP_091441593.1">
    <property type="nucleotide sequence ID" value="NZ_FMTP01000005.1"/>
</dbReference>
<dbReference type="AlphaFoldDB" id="A0A1G4TVT3"/>
<dbReference type="InterPro" id="IPR036206">
    <property type="entry name" value="ThiamineP_synth_sf"/>
</dbReference>
<evidence type="ECO:0000313" key="3">
    <source>
        <dbReference type="Proteomes" id="UP000198889"/>
    </source>
</evidence>
<dbReference type="Gene3D" id="3.20.20.70">
    <property type="entry name" value="Aldolase class I"/>
    <property type="match status" value="1"/>
</dbReference>
<dbReference type="GO" id="GO:0009228">
    <property type="term" value="P:thiamine biosynthetic process"/>
    <property type="evidence" value="ECO:0007669"/>
    <property type="project" value="UniProtKB-KW"/>
</dbReference>
<evidence type="ECO:0000313" key="2">
    <source>
        <dbReference type="EMBL" id="SCW85438.1"/>
    </source>
</evidence>
<gene>
    <name evidence="2" type="ORF">SAMN05660859_3206</name>
</gene>
<dbReference type="EMBL" id="FMTP01000005">
    <property type="protein sequence ID" value="SCW85438.1"/>
    <property type="molecule type" value="Genomic_DNA"/>
</dbReference>
<dbReference type="InterPro" id="IPR022998">
    <property type="entry name" value="ThiamineP_synth_TenI"/>
</dbReference>
<reference evidence="3" key="1">
    <citation type="submission" date="2016-10" db="EMBL/GenBank/DDBJ databases">
        <authorList>
            <person name="Varghese N."/>
            <person name="Submissions S."/>
        </authorList>
    </citation>
    <scope>NUCLEOTIDE SEQUENCE [LARGE SCALE GENOMIC DNA]</scope>
    <source>
        <strain evidence="3">CGMCC 1.1761</strain>
    </source>
</reference>
<proteinExistence type="predicted"/>
<dbReference type="SUPFAM" id="SSF51391">
    <property type="entry name" value="Thiamin phosphate synthase"/>
    <property type="match status" value="1"/>
</dbReference>
<dbReference type="STRING" id="177413.SAMN05660859_3206"/>
<evidence type="ECO:0000259" key="1">
    <source>
        <dbReference type="Pfam" id="PF02581"/>
    </source>
</evidence>
<protein>
    <submittedName>
        <fullName evidence="2">Thiamine-phosphate pyrophosphorylase</fullName>
    </submittedName>
</protein>